<dbReference type="EMBL" id="JACVVK020000044">
    <property type="protein sequence ID" value="KAK7499452.1"/>
    <property type="molecule type" value="Genomic_DNA"/>
</dbReference>
<evidence type="ECO:0000313" key="1">
    <source>
        <dbReference type="EMBL" id="KAK7499452.1"/>
    </source>
</evidence>
<comment type="caution">
    <text evidence="1">The sequence shown here is derived from an EMBL/GenBank/DDBJ whole genome shotgun (WGS) entry which is preliminary data.</text>
</comment>
<reference evidence="1 2" key="1">
    <citation type="journal article" date="2023" name="Sci. Data">
        <title>Genome assembly of the Korean intertidal mud-creeper Batillaria attramentaria.</title>
        <authorList>
            <person name="Patra A.K."/>
            <person name="Ho P.T."/>
            <person name="Jun S."/>
            <person name="Lee S.J."/>
            <person name="Kim Y."/>
            <person name="Won Y.J."/>
        </authorList>
    </citation>
    <scope>NUCLEOTIDE SEQUENCE [LARGE SCALE GENOMIC DNA]</scope>
    <source>
        <strain evidence="1">Wonlab-2016</strain>
    </source>
</reference>
<accession>A0ABD0LKE7</accession>
<organism evidence="1 2">
    <name type="scientific">Batillaria attramentaria</name>
    <dbReference type="NCBI Taxonomy" id="370345"/>
    <lineage>
        <taxon>Eukaryota</taxon>
        <taxon>Metazoa</taxon>
        <taxon>Spiralia</taxon>
        <taxon>Lophotrochozoa</taxon>
        <taxon>Mollusca</taxon>
        <taxon>Gastropoda</taxon>
        <taxon>Caenogastropoda</taxon>
        <taxon>Sorbeoconcha</taxon>
        <taxon>Cerithioidea</taxon>
        <taxon>Batillariidae</taxon>
        <taxon>Batillaria</taxon>
    </lineage>
</organism>
<evidence type="ECO:0000313" key="2">
    <source>
        <dbReference type="Proteomes" id="UP001519460"/>
    </source>
</evidence>
<keyword evidence="2" id="KW-1185">Reference proteome</keyword>
<feature type="non-terminal residue" evidence="1">
    <location>
        <position position="79"/>
    </location>
</feature>
<proteinExistence type="predicted"/>
<name>A0ABD0LKE7_9CAEN</name>
<dbReference type="Proteomes" id="UP001519460">
    <property type="component" value="Unassembled WGS sequence"/>
</dbReference>
<dbReference type="AlphaFoldDB" id="A0ABD0LKE7"/>
<protein>
    <submittedName>
        <fullName evidence="1">Uncharacterized protein</fullName>
    </submittedName>
</protein>
<sequence>GLATPAPGRRLLQQVCSRKVLNGVLFFPLPRSLRTLAVNRTVWHAQVYVRFHLSLLLLLGADIRDPPSSTPLARRGHAG</sequence>
<gene>
    <name evidence="1" type="ORF">BaRGS_00009427</name>
</gene>
<feature type="non-terminal residue" evidence="1">
    <location>
        <position position="1"/>
    </location>
</feature>